<comment type="caution">
    <text evidence="1">The sequence shown here is derived from an EMBL/GenBank/DDBJ whole genome shotgun (WGS) entry which is preliminary data.</text>
</comment>
<dbReference type="EMBL" id="BMAW01080942">
    <property type="protein sequence ID" value="GFU22057.1"/>
    <property type="molecule type" value="Genomic_DNA"/>
</dbReference>
<reference evidence="1" key="1">
    <citation type="submission" date="2020-08" db="EMBL/GenBank/DDBJ databases">
        <title>Multicomponent nature underlies the extraordinary mechanical properties of spider dragline silk.</title>
        <authorList>
            <person name="Kono N."/>
            <person name="Nakamura H."/>
            <person name="Mori M."/>
            <person name="Yoshida Y."/>
            <person name="Ohtoshi R."/>
            <person name="Malay A.D."/>
            <person name="Moran D.A.P."/>
            <person name="Tomita M."/>
            <person name="Numata K."/>
            <person name="Arakawa K."/>
        </authorList>
    </citation>
    <scope>NUCLEOTIDE SEQUENCE</scope>
</reference>
<accession>A0A8X6QJC6</accession>
<protein>
    <submittedName>
        <fullName evidence="1">Uncharacterized protein</fullName>
    </submittedName>
</protein>
<evidence type="ECO:0000313" key="1">
    <source>
        <dbReference type="EMBL" id="GFU22057.1"/>
    </source>
</evidence>
<keyword evidence="2" id="KW-1185">Reference proteome</keyword>
<dbReference type="Proteomes" id="UP000887013">
    <property type="component" value="Unassembled WGS sequence"/>
</dbReference>
<evidence type="ECO:0000313" key="2">
    <source>
        <dbReference type="Proteomes" id="UP000887013"/>
    </source>
</evidence>
<proteinExistence type="predicted"/>
<organism evidence="1 2">
    <name type="scientific">Nephila pilipes</name>
    <name type="common">Giant wood spider</name>
    <name type="synonym">Nephila maculata</name>
    <dbReference type="NCBI Taxonomy" id="299642"/>
    <lineage>
        <taxon>Eukaryota</taxon>
        <taxon>Metazoa</taxon>
        <taxon>Ecdysozoa</taxon>
        <taxon>Arthropoda</taxon>
        <taxon>Chelicerata</taxon>
        <taxon>Arachnida</taxon>
        <taxon>Araneae</taxon>
        <taxon>Araneomorphae</taxon>
        <taxon>Entelegynae</taxon>
        <taxon>Araneoidea</taxon>
        <taxon>Nephilidae</taxon>
        <taxon>Nephila</taxon>
    </lineage>
</organism>
<name>A0A8X6QJC6_NEPPI</name>
<dbReference type="AlphaFoldDB" id="A0A8X6QJC6"/>
<sequence length="97" mass="11050">MVLERKRLMICHGEDNLARHKNQFSSRTPSCLPTFTQSGRPAAPFLPPFYAFCRGRGEGRTHLPFVSKVTHGFFVARQCHENQSYVNDIDSALPQSR</sequence>
<dbReference type="OrthoDB" id="10474557at2759"/>
<gene>
    <name evidence="1" type="ORF">NPIL_298751</name>
</gene>